<gene>
    <name evidence="2" type="ORF">HYFRA_00011895</name>
</gene>
<dbReference type="CDD" id="cd10527">
    <property type="entry name" value="SET_LSMT"/>
    <property type="match status" value="1"/>
</dbReference>
<organism evidence="2 3">
    <name type="scientific">Hymenoscyphus fraxineus</name>
    <dbReference type="NCBI Taxonomy" id="746836"/>
    <lineage>
        <taxon>Eukaryota</taxon>
        <taxon>Fungi</taxon>
        <taxon>Dikarya</taxon>
        <taxon>Ascomycota</taxon>
        <taxon>Pezizomycotina</taxon>
        <taxon>Leotiomycetes</taxon>
        <taxon>Helotiales</taxon>
        <taxon>Helotiaceae</taxon>
        <taxon>Hymenoscyphus</taxon>
    </lineage>
</organism>
<reference evidence="2" key="1">
    <citation type="submission" date="2021-07" db="EMBL/GenBank/DDBJ databases">
        <authorList>
            <person name="Durling M."/>
        </authorList>
    </citation>
    <scope>NUCLEOTIDE SEQUENCE</scope>
</reference>
<feature type="domain" description="SET" evidence="1">
    <location>
        <begin position="18"/>
        <end position="259"/>
    </location>
</feature>
<dbReference type="InterPro" id="IPR001214">
    <property type="entry name" value="SET_dom"/>
</dbReference>
<proteinExistence type="predicted"/>
<dbReference type="SUPFAM" id="SSF82199">
    <property type="entry name" value="SET domain"/>
    <property type="match status" value="1"/>
</dbReference>
<comment type="caution">
    <text evidence="2">The sequence shown here is derived from an EMBL/GenBank/DDBJ whole genome shotgun (WGS) entry which is preliminary data.</text>
</comment>
<dbReference type="Gene3D" id="3.90.1410.10">
    <property type="entry name" value="set domain protein methyltransferase, domain 1"/>
    <property type="match status" value="1"/>
</dbReference>
<evidence type="ECO:0000259" key="1">
    <source>
        <dbReference type="PROSITE" id="PS50280"/>
    </source>
</evidence>
<sequence length="510" mass="57819">MHRETLPPSTLPAWSKLNDISFLDIHIQDLTHEGKGLGLVATRKLNSKDTCERPTLLEIPGDLVLSAEGLEEWKKVDGRLREVLERWGGKSLRRDIMVFLLMHISREEDGKSLGVKNPWTEYVKVLPGHIPVPTMWSEEERMLLTGTSLEPALTAKMSVLTREFEELREATESIAWCYKCWWQNSTLNIEDWVLLDAWFRSRSLELPNSGESMVPCMDMANHSLKANSYYEQTTNGGVVLLLRPDMELEASEEITISYGDLKSDAEMLFSYGFIDEKTSTSQVLVLPLEPMSEDPLGKAKIAGFLGRRVITISTDQEGASWTSPFLYFMCLNEEDGLDFKVLQQTDGEQSPLRVFWRESDVTEVTDNFESLIEDHELRDVFKLRVVTLLEDHVESQLERLNKSDGAVQSLSRQVEAACEPTISIRRDALTKLSISMVEISPTVEKNALRLRASEMLILQKASTAIETQKAKLLESEVVLRYLGMFGNDESEESAPVLVTKDDDDVEEDFS</sequence>
<protein>
    <recommendedName>
        <fullName evidence="1">SET domain-containing protein</fullName>
    </recommendedName>
</protein>
<evidence type="ECO:0000313" key="3">
    <source>
        <dbReference type="Proteomes" id="UP000696280"/>
    </source>
</evidence>
<dbReference type="PANTHER" id="PTHR13271">
    <property type="entry name" value="UNCHARACTERIZED PUTATIVE METHYLTRANSFERASE"/>
    <property type="match status" value="1"/>
</dbReference>
<dbReference type="AlphaFoldDB" id="A0A9N9KXD6"/>
<accession>A0A9N9KXD6</accession>
<dbReference type="InterPro" id="IPR050600">
    <property type="entry name" value="SETD3_SETD6_MTase"/>
</dbReference>
<keyword evidence="3" id="KW-1185">Reference proteome</keyword>
<evidence type="ECO:0000313" key="2">
    <source>
        <dbReference type="EMBL" id="CAG8956110.1"/>
    </source>
</evidence>
<dbReference type="PROSITE" id="PS50280">
    <property type="entry name" value="SET"/>
    <property type="match status" value="1"/>
</dbReference>
<dbReference type="GO" id="GO:0016279">
    <property type="term" value="F:protein-lysine N-methyltransferase activity"/>
    <property type="evidence" value="ECO:0007669"/>
    <property type="project" value="TreeGrafter"/>
</dbReference>
<name>A0A9N9KXD6_9HELO</name>
<dbReference type="Proteomes" id="UP000696280">
    <property type="component" value="Unassembled WGS sequence"/>
</dbReference>
<dbReference type="PANTHER" id="PTHR13271:SF76">
    <property type="entry name" value="SET DOMAIN-CONTAINING PROTEIN 8"/>
    <property type="match status" value="1"/>
</dbReference>
<dbReference type="EMBL" id="CAJVRL010000068">
    <property type="protein sequence ID" value="CAG8956110.1"/>
    <property type="molecule type" value="Genomic_DNA"/>
</dbReference>
<dbReference type="OrthoDB" id="441812at2759"/>
<dbReference type="GO" id="GO:0005634">
    <property type="term" value="C:nucleus"/>
    <property type="evidence" value="ECO:0007669"/>
    <property type="project" value="TreeGrafter"/>
</dbReference>
<dbReference type="InterPro" id="IPR046341">
    <property type="entry name" value="SET_dom_sf"/>
</dbReference>